<accession>A0A847R1F4</accession>
<reference evidence="1 2" key="1">
    <citation type="submission" date="2020-04" db="EMBL/GenBank/DDBJ databases">
        <title>Marinomonas sp. M1K-6 isolated from the deep seawater of the Mariana Trench.</title>
        <authorList>
            <person name="Li Y."/>
        </authorList>
    </citation>
    <scope>NUCLEOTIDE SEQUENCE [LARGE SCALE GENOMIC DNA]</scope>
    <source>
        <strain evidence="1 2">M1K-6</strain>
    </source>
</reference>
<evidence type="ECO:0000313" key="1">
    <source>
        <dbReference type="EMBL" id="NLQ17545.1"/>
    </source>
</evidence>
<organism evidence="1 2">
    <name type="scientific">Marinomonas profundi</name>
    <dbReference type="NCBI Taxonomy" id="2726122"/>
    <lineage>
        <taxon>Bacteria</taxon>
        <taxon>Pseudomonadati</taxon>
        <taxon>Pseudomonadota</taxon>
        <taxon>Gammaproteobacteria</taxon>
        <taxon>Oceanospirillales</taxon>
        <taxon>Oceanospirillaceae</taxon>
        <taxon>Marinomonas</taxon>
    </lineage>
</organism>
<dbReference type="AlphaFoldDB" id="A0A847R1F4"/>
<gene>
    <name evidence="1" type="ORF">HGG82_07875</name>
</gene>
<comment type="caution">
    <text evidence="1">The sequence shown here is derived from an EMBL/GenBank/DDBJ whole genome shotgun (WGS) entry which is preliminary data.</text>
</comment>
<keyword evidence="2" id="KW-1185">Reference proteome</keyword>
<dbReference type="RefSeq" id="WP_168824503.1">
    <property type="nucleotide sequence ID" value="NZ_CP073013.1"/>
</dbReference>
<protein>
    <submittedName>
        <fullName evidence="1">Uncharacterized protein</fullName>
    </submittedName>
</protein>
<dbReference type="EMBL" id="JABAEK010000006">
    <property type="protein sequence ID" value="NLQ17545.1"/>
    <property type="molecule type" value="Genomic_DNA"/>
</dbReference>
<sequence length="89" mass="10632">MEQTYIFNNESHKDFTAAYMTALGMDQEQIDSVIAQRDFELSQNVQKREAAYKRESDPLYMEWQYDQTEEAGQKWRDKVAEIKERFPLA</sequence>
<evidence type="ECO:0000313" key="2">
    <source>
        <dbReference type="Proteomes" id="UP000586067"/>
    </source>
</evidence>
<dbReference type="Proteomes" id="UP000586067">
    <property type="component" value="Unassembled WGS sequence"/>
</dbReference>
<name>A0A847R1F4_9GAMM</name>
<proteinExistence type="predicted"/>